<reference evidence="2 3" key="1">
    <citation type="submission" date="2021-02" db="EMBL/GenBank/DDBJ databases">
        <authorList>
            <person name="Vanwijnsberghe S."/>
        </authorList>
    </citation>
    <scope>NUCLEOTIDE SEQUENCE [LARGE SCALE GENOMIC DNA]</scope>
    <source>
        <strain evidence="2 3">R-69776</strain>
    </source>
</reference>
<evidence type="ECO:0000313" key="3">
    <source>
        <dbReference type="Proteomes" id="UP000673821"/>
    </source>
</evidence>
<dbReference type="Proteomes" id="UP000673821">
    <property type="component" value="Unassembled WGS sequence"/>
</dbReference>
<evidence type="ECO:0000313" key="2">
    <source>
        <dbReference type="EMBL" id="CAE6703105.1"/>
    </source>
</evidence>
<dbReference type="InterPro" id="IPR011528">
    <property type="entry name" value="NERD"/>
</dbReference>
<organism evidence="2 3">
    <name type="scientific">Paraburkholderia nemoris</name>
    <dbReference type="NCBI Taxonomy" id="2793076"/>
    <lineage>
        <taxon>Bacteria</taxon>
        <taxon>Pseudomonadati</taxon>
        <taxon>Pseudomonadota</taxon>
        <taxon>Betaproteobacteria</taxon>
        <taxon>Burkholderiales</taxon>
        <taxon>Burkholderiaceae</taxon>
        <taxon>Paraburkholderia</taxon>
    </lineage>
</organism>
<dbReference type="EMBL" id="CAJNBH010000002">
    <property type="protein sequence ID" value="CAE6703105.1"/>
    <property type="molecule type" value="Genomic_DNA"/>
</dbReference>
<dbReference type="Pfam" id="PF08378">
    <property type="entry name" value="NERD"/>
    <property type="match status" value="1"/>
</dbReference>
<comment type="caution">
    <text evidence="2">The sequence shown here is derived from an EMBL/GenBank/DDBJ whole genome shotgun (WGS) entry which is preliminary data.</text>
</comment>
<protein>
    <recommendedName>
        <fullName evidence="1">NERD domain-containing protein</fullName>
    </recommendedName>
</protein>
<feature type="domain" description="NERD" evidence="1">
    <location>
        <begin position="54"/>
        <end position="161"/>
    </location>
</feature>
<name>A0ABM8QKZ3_9BURK</name>
<dbReference type="RefSeq" id="WP_200657782.1">
    <property type="nucleotide sequence ID" value="NZ_CAJNBH010000002.1"/>
</dbReference>
<evidence type="ECO:0000259" key="1">
    <source>
        <dbReference type="Pfam" id="PF08378"/>
    </source>
</evidence>
<sequence>MKQNEALFSLVGTDTPRSIACRQEPAGDFTGPTGGRDGWVERQRRLSLPLTKNVAAVVRAMSDRAFVIRRGVIIEHAPGTRNPMTWIDCLAVTEFGAFVIDRYDWTGTVRRTINEDELLVHEKPGVVSVQTSPLRRAKPALRHLRVLLAEYGCPVECIAVFAASHCVLDPTLPETILQASEFHHFMRTRLNRFRDGHRRYLDSERIGKYLQLRCADWGKSYK</sequence>
<accession>A0ABM8QKZ3</accession>
<gene>
    <name evidence="2" type="ORF">R69776_00728</name>
</gene>
<proteinExistence type="predicted"/>
<keyword evidence="3" id="KW-1185">Reference proteome</keyword>